<dbReference type="EMBL" id="KZ613545">
    <property type="protein sequence ID" value="PMD12665.1"/>
    <property type="molecule type" value="Genomic_DNA"/>
</dbReference>
<feature type="transmembrane region" description="Helical" evidence="1">
    <location>
        <begin position="86"/>
        <end position="108"/>
    </location>
</feature>
<keyword evidence="1" id="KW-1133">Transmembrane helix</keyword>
<evidence type="ECO:0000313" key="3">
    <source>
        <dbReference type="Proteomes" id="UP000235672"/>
    </source>
</evidence>
<gene>
    <name evidence="2" type="ORF">NA56DRAFT_479395</name>
</gene>
<reference evidence="2 3" key="1">
    <citation type="submission" date="2016-05" db="EMBL/GenBank/DDBJ databases">
        <title>A degradative enzymes factory behind the ericoid mycorrhizal symbiosis.</title>
        <authorList>
            <consortium name="DOE Joint Genome Institute"/>
            <person name="Martino E."/>
            <person name="Morin E."/>
            <person name="Grelet G."/>
            <person name="Kuo A."/>
            <person name="Kohler A."/>
            <person name="Daghino S."/>
            <person name="Barry K."/>
            <person name="Choi C."/>
            <person name="Cichocki N."/>
            <person name="Clum A."/>
            <person name="Copeland A."/>
            <person name="Hainaut M."/>
            <person name="Haridas S."/>
            <person name="Labutti K."/>
            <person name="Lindquist E."/>
            <person name="Lipzen A."/>
            <person name="Khouja H.-R."/>
            <person name="Murat C."/>
            <person name="Ohm R."/>
            <person name="Olson A."/>
            <person name="Spatafora J."/>
            <person name="Veneault-Fourrey C."/>
            <person name="Henrissat B."/>
            <person name="Grigoriev I."/>
            <person name="Martin F."/>
            <person name="Perotto S."/>
        </authorList>
    </citation>
    <scope>NUCLEOTIDE SEQUENCE [LARGE SCALE GENOMIC DNA]</scope>
    <source>
        <strain evidence="2 3">UAMH 7357</strain>
    </source>
</reference>
<keyword evidence="1" id="KW-0472">Membrane</keyword>
<dbReference type="AlphaFoldDB" id="A0A2J6PF40"/>
<proteinExistence type="predicted"/>
<evidence type="ECO:0000256" key="1">
    <source>
        <dbReference type="SAM" id="Phobius"/>
    </source>
</evidence>
<keyword evidence="3" id="KW-1185">Reference proteome</keyword>
<organism evidence="2 3">
    <name type="scientific">Hyaloscypha hepaticicola</name>
    <dbReference type="NCBI Taxonomy" id="2082293"/>
    <lineage>
        <taxon>Eukaryota</taxon>
        <taxon>Fungi</taxon>
        <taxon>Dikarya</taxon>
        <taxon>Ascomycota</taxon>
        <taxon>Pezizomycotina</taxon>
        <taxon>Leotiomycetes</taxon>
        <taxon>Helotiales</taxon>
        <taxon>Hyaloscyphaceae</taxon>
        <taxon>Hyaloscypha</taxon>
    </lineage>
</organism>
<name>A0A2J6PF40_9HELO</name>
<evidence type="ECO:0000313" key="2">
    <source>
        <dbReference type="EMBL" id="PMD12665.1"/>
    </source>
</evidence>
<accession>A0A2J6PF40</accession>
<sequence>MTANKSSGIFSFRSSSSRAWVSSASLLFRDCVCVCDCEAKGSSLSFAISISIFSDSKLEIFSSSVSGLRLGSRLRTLAAERRSPPFLLFILFVFPPVFVVGVDLLFLMPDGGVDLGLFVLPLGRPLLFGADAGVEVEGRGGLNLGGIFLEFFVCFFRPISSMGDFEADGSCRALRVLDSFALRGDGCVLLRGCCSNLCFSCASFAGFVCEGRG</sequence>
<keyword evidence="1" id="KW-0812">Transmembrane</keyword>
<dbReference type="Proteomes" id="UP000235672">
    <property type="component" value="Unassembled WGS sequence"/>
</dbReference>
<protein>
    <submittedName>
        <fullName evidence="2">Uncharacterized protein</fullName>
    </submittedName>
</protein>